<sequence length="102" mass="10839">MARLLGLFRASLGRPAAASITALYGLSALSGPFAAAPAVARSMPALPAIRRARSARHANAAQPHRPVRMYRDTSHIVMVGSIADICRKLDQAVGDRYSQIEG</sequence>
<evidence type="ECO:0000313" key="2">
    <source>
        <dbReference type="Proteomes" id="UP000414233"/>
    </source>
</evidence>
<dbReference type="RefSeq" id="WP_150698255.1">
    <property type="nucleotide sequence ID" value="NZ_CABPRZ010000014.1"/>
</dbReference>
<organism evidence="1 2">
    <name type="scientific">Pandoraea terrae</name>
    <dbReference type="NCBI Taxonomy" id="1537710"/>
    <lineage>
        <taxon>Bacteria</taxon>
        <taxon>Pseudomonadati</taxon>
        <taxon>Pseudomonadota</taxon>
        <taxon>Betaproteobacteria</taxon>
        <taxon>Burkholderiales</taxon>
        <taxon>Burkholderiaceae</taxon>
        <taxon>Pandoraea</taxon>
    </lineage>
</organism>
<dbReference type="EMBL" id="CABPRZ010000014">
    <property type="protein sequence ID" value="VVE28232.1"/>
    <property type="molecule type" value="Genomic_DNA"/>
</dbReference>
<protein>
    <submittedName>
        <fullName evidence="1">Uncharacterized protein</fullName>
    </submittedName>
</protein>
<gene>
    <name evidence="1" type="ORF">PTE30175_03417</name>
</gene>
<keyword evidence="2" id="KW-1185">Reference proteome</keyword>
<accession>A0A5E4WTX2</accession>
<name>A0A5E4WTX2_9BURK</name>
<proteinExistence type="predicted"/>
<dbReference type="Proteomes" id="UP000414233">
    <property type="component" value="Unassembled WGS sequence"/>
</dbReference>
<evidence type="ECO:0000313" key="1">
    <source>
        <dbReference type="EMBL" id="VVE28232.1"/>
    </source>
</evidence>
<dbReference type="AlphaFoldDB" id="A0A5E4WTX2"/>
<reference evidence="1 2" key="1">
    <citation type="submission" date="2019-08" db="EMBL/GenBank/DDBJ databases">
        <authorList>
            <person name="Peeters C."/>
        </authorList>
    </citation>
    <scope>NUCLEOTIDE SEQUENCE [LARGE SCALE GENOMIC DNA]</scope>
    <source>
        <strain evidence="1 2">LMG 30175</strain>
    </source>
</reference>
<dbReference type="OrthoDB" id="9131183at2"/>